<evidence type="ECO:0000256" key="1">
    <source>
        <dbReference type="SAM" id="MobiDB-lite"/>
    </source>
</evidence>
<feature type="compositionally biased region" description="Basic and acidic residues" evidence="1">
    <location>
        <begin position="97"/>
        <end position="110"/>
    </location>
</feature>
<keyword evidence="3" id="KW-1185">Reference proteome</keyword>
<dbReference type="AlphaFoldDB" id="A0A6D2I5H4"/>
<reference evidence="2" key="1">
    <citation type="submission" date="2020-01" db="EMBL/GenBank/DDBJ databases">
        <authorList>
            <person name="Mishra B."/>
        </authorList>
    </citation>
    <scope>NUCLEOTIDE SEQUENCE [LARGE SCALE GENOMIC DNA]</scope>
</reference>
<dbReference type="EMBL" id="CACVBM020000777">
    <property type="protein sequence ID" value="CAA7023330.1"/>
    <property type="molecule type" value="Genomic_DNA"/>
</dbReference>
<organism evidence="2 3">
    <name type="scientific">Microthlaspi erraticum</name>
    <dbReference type="NCBI Taxonomy" id="1685480"/>
    <lineage>
        <taxon>Eukaryota</taxon>
        <taxon>Viridiplantae</taxon>
        <taxon>Streptophyta</taxon>
        <taxon>Embryophyta</taxon>
        <taxon>Tracheophyta</taxon>
        <taxon>Spermatophyta</taxon>
        <taxon>Magnoliopsida</taxon>
        <taxon>eudicotyledons</taxon>
        <taxon>Gunneridae</taxon>
        <taxon>Pentapetalae</taxon>
        <taxon>rosids</taxon>
        <taxon>malvids</taxon>
        <taxon>Brassicales</taxon>
        <taxon>Brassicaceae</taxon>
        <taxon>Coluteocarpeae</taxon>
        <taxon>Microthlaspi</taxon>
    </lineage>
</organism>
<name>A0A6D2I5H4_9BRAS</name>
<accession>A0A6D2I5H4</accession>
<sequence>MEEKTLHRPATLLPINGSAEEDCCYGPPKTEEDTKCTIEEVKPGKFVRKCLKAKKVVVVRGWPWSGKPSEVSTTEETEEDVTNHVTDQMVGQSFNESKTEESEVKACRIM</sequence>
<feature type="region of interest" description="Disordered" evidence="1">
    <location>
        <begin position="90"/>
        <end position="110"/>
    </location>
</feature>
<dbReference type="Proteomes" id="UP000467841">
    <property type="component" value="Unassembled WGS sequence"/>
</dbReference>
<evidence type="ECO:0000313" key="3">
    <source>
        <dbReference type="Proteomes" id="UP000467841"/>
    </source>
</evidence>
<evidence type="ECO:0000313" key="2">
    <source>
        <dbReference type="EMBL" id="CAA7023330.1"/>
    </source>
</evidence>
<proteinExistence type="predicted"/>
<comment type="caution">
    <text evidence="2">The sequence shown here is derived from an EMBL/GenBank/DDBJ whole genome shotgun (WGS) entry which is preliminary data.</text>
</comment>
<gene>
    <name evidence="2" type="ORF">MERR_LOCUS10565</name>
</gene>
<protein>
    <submittedName>
        <fullName evidence="2">Uncharacterized protein</fullName>
    </submittedName>
</protein>